<gene>
    <name evidence="9" type="ORF">ENH_00065800</name>
</gene>
<dbReference type="SMART" id="SM00220">
    <property type="entry name" value="S_TKc"/>
    <property type="match status" value="1"/>
</dbReference>
<sequence length="378" mass="41731">MEREKRALITREVQIMRKLQHENIVKYGGSFNESQALYIVMQHLSGGSLYGLVRSNPKGKLSEASARKLFLDVARGVAYLHSQSVVHRDLKLENMLLDDRGRVRLIDFGFASLLRPGVKCRMACGTPSYMPPEILKKKEYEGPAADMWSLGVVLYAMLHGCYPFKGQKPEELYANIAAGEYVVSQSLSAEVKALLQGLLFLNPEGRLKAEQVLSSPWLTAPADYGVGITPSHSRSDSSSSRTPKQHGGEGHPDPKAPNSTTRASSPAAQPTSQGPCPPSAAACCAQPQTSPLANKQKPQQDTLQPPDHNKQQQQPQQQTKNRQQHQPPSPQQQQQQEQQQQCGSQQPLPEPKPHSRFLSKVCEIFAPPASRTQRPLKP</sequence>
<evidence type="ECO:0000256" key="1">
    <source>
        <dbReference type="ARBA" id="ARBA00011245"/>
    </source>
</evidence>
<proteinExistence type="predicted"/>
<organism evidence="9 10">
    <name type="scientific">Eimeria necatrix</name>
    <dbReference type="NCBI Taxonomy" id="51315"/>
    <lineage>
        <taxon>Eukaryota</taxon>
        <taxon>Sar</taxon>
        <taxon>Alveolata</taxon>
        <taxon>Apicomplexa</taxon>
        <taxon>Conoidasida</taxon>
        <taxon>Coccidia</taxon>
        <taxon>Eucoccidiorida</taxon>
        <taxon>Eimeriorina</taxon>
        <taxon>Eimeriidae</taxon>
        <taxon>Eimeria</taxon>
    </lineage>
</organism>
<dbReference type="PROSITE" id="PS00108">
    <property type="entry name" value="PROTEIN_KINASE_ST"/>
    <property type="match status" value="1"/>
</dbReference>
<dbReference type="SUPFAM" id="SSF56112">
    <property type="entry name" value="Protein kinase-like (PK-like)"/>
    <property type="match status" value="1"/>
</dbReference>
<dbReference type="EMBL" id="HG725606">
    <property type="protein sequence ID" value="CDJ68851.1"/>
    <property type="molecule type" value="Genomic_DNA"/>
</dbReference>
<feature type="compositionally biased region" description="Low complexity" evidence="7">
    <location>
        <begin position="311"/>
        <end position="347"/>
    </location>
</feature>
<evidence type="ECO:0000256" key="6">
    <source>
        <dbReference type="ARBA" id="ARBA00022840"/>
    </source>
</evidence>
<dbReference type="Gene3D" id="1.10.510.10">
    <property type="entry name" value="Transferase(Phosphotransferase) domain 1"/>
    <property type="match status" value="1"/>
</dbReference>
<dbReference type="Proteomes" id="UP000030754">
    <property type="component" value="Unassembled WGS sequence"/>
</dbReference>
<evidence type="ECO:0000256" key="7">
    <source>
        <dbReference type="SAM" id="MobiDB-lite"/>
    </source>
</evidence>
<dbReference type="RefSeq" id="XP_013437318.1">
    <property type="nucleotide sequence ID" value="XM_013581864.1"/>
</dbReference>
<dbReference type="InterPro" id="IPR008271">
    <property type="entry name" value="Ser/Thr_kinase_AS"/>
</dbReference>
<dbReference type="GO" id="GO:0005634">
    <property type="term" value="C:nucleus"/>
    <property type="evidence" value="ECO:0007669"/>
    <property type="project" value="TreeGrafter"/>
</dbReference>
<comment type="subunit">
    <text evidence="1">Monomer.</text>
</comment>
<evidence type="ECO:0000256" key="3">
    <source>
        <dbReference type="ARBA" id="ARBA00022679"/>
    </source>
</evidence>
<keyword evidence="2" id="KW-0723">Serine/threonine-protein kinase</keyword>
<feature type="compositionally biased region" description="Polar residues" evidence="7">
    <location>
        <begin position="292"/>
        <end position="303"/>
    </location>
</feature>
<dbReference type="PROSITE" id="PS50011">
    <property type="entry name" value="PROTEIN_KINASE_DOM"/>
    <property type="match status" value="1"/>
</dbReference>
<accession>U6MY01</accession>
<dbReference type="GeneID" id="25476717"/>
<dbReference type="Pfam" id="PF00069">
    <property type="entry name" value="Pkinase"/>
    <property type="match status" value="1"/>
</dbReference>
<dbReference type="GO" id="GO:0005524">
    <property type="term" value="F:ATP binding"/>
    <property type="evidence" value="ECO:0007669"/>
    <property type="project" value="UniProtKB-KW"/>
</dbReference>
<dbReference type="InterPro" id="IPR000719">
    <property type="entry name" value="Prot_kinase_dom"/>
</dbReference>
<feature type="compositionally biased region" description="Polar residues" evidence="7">
    <location>
        <begin position="257"/>
        <end position="271"/>
    </location>
</feature>
<dbReference type="OrthoDB" id="346309at2759"/>
<evidence type="ECO:0000256" key="4">
    <source>
        <dbReference type="ARBA" id="ARBA00022741"/>
    </source>
</evidence>
<keyword evidence="3" id="KW-0808">Transferase</keyword>
<evidence type="ECO:0000259" key="8">
    <source>
        <dbReference type="PROSITE" id="PS50011"/>
    </source>
</evidence>
<feature type="compositionally biased region" description="Low complexity" evidence="7">
    <location>
        <begin position="279"/>
        <end position="291"/>
    </location>
</feature>
<dbReference type="GO" id="GO:0004674">
    <property type="term" value="F:protein serine/threonine kinase activity"/>
    <property type="evidence" value="ECO:0007669"/>
    <property type="project" value="UniProtKB-KW"/>
</dbReference>
<evidence type="ECO:0000313" key="9">
    <source>
        <dbReference type="EMBL" id="CDJ68851.1"/>
    </source>
</evidence>
<keyword evidence="10" id="KW-1185">Reference proteome</keyword>
<reference evidence="9" key="1">
    <citation type="submission" date="2013-10" db="EMBL/GenBank/DDBJ databases">
        <title>Genomic analysis of the causative agents of coccidiosis in chickens.</title>
        <authorList>
            <person name="Reid A.J."/>
            <person name="Blake D."/>
            <person name="Billington K."/>
            <person name="Browne H."/>
            <person name="Dunn M."/>
            <person name="Hung S."/>
            <person name="Kawahara F."/>
            <person name="Miranda-Saavedra D."/>
            <person name="Mourier T."/>
            <person name="Nagra H."/>
            <person name="Otto T.D."/>
            <person name="Rawlings N."/>
            <person name="Sanchez A."/>
            <person name="Sanders M."/>
            <person name="Subramaniam C."/>
            <person name="Tay Y."/>
            <person name="Dear P."/>
            <person name="Doerig C."/>
            <person name="Gruber A."/>
            <person name="Parkinson J."/>
            <person name="Shirley M."/>
            <person name="Wan K.L."/>
            <person name="Berriman M."/>
            <person name="Tomley F."/>
            <person name="Pain A."/>
        </authorList>
    </citation>
    <scope>NUCLEOTIDE SEQUENCE [LARGE SCALE GENOMIC DNA]</scope>
    <source>
        <strain evidence="9">Houghton</strain>
    </source>
</reference>
<feature type="region of interest" description="Disordered" evidence="7">
    <location>
        <begin position="228"/>
        <end position="378"/>
    </location>
</feature>
<evidence type="ECO:0000256" key="2">
    <source>
        <dbReference type="ARBA" id="ARBA00022527"/>
    </source>
</evidence>
<dbReference type="InterPro" id="IPR011009">
    <property type="entry name" value="Kinase-like_dom_sf"/>
</dbReference>
<dbReference type="AlphaFoldDB" id="U6MY01"/>
<dbReference type="VEuPathDB" id="ToxoDB:ENH_00065800"/>
<protein>
    <submittedName>
        <fullName evidence="9">Protein kinase, putative</fullName>
    </submittedName>
</protein>
<keyword evidence="6" id="KW-0067">ATP-binding</keyword>
<evidence type="ECO:0000256" key="5">
    <source>
        <dbReference type="ARBA" id="ARBA00022777"/>
    </source>
</evidence>
<dbReference type="PANTHER" id="PTHR24345">
    <property type="entry name" value="SERINE/THREONINE-PROTEIN KINASE PLK"/>
    <property type="match status" value="1"/>
</dbReference>
<feature type="domain" description="Protein kinase" evidence="8">
    <location>
        <begin position="1"/>
        <end position="218"/>
    </location>
</feature>
<keyword evidence="4" id="KW-0547">Nucleotide-binding</keyword>
<dbReference type="FunFam" id="1.10.510.10:FF:000571">
    <property type="entry name" value="Maternal embryonic leucine zipper kinase"/>
    <property type="match status" value="1"/>
</dbReference>
<evidence type="ECO:0000313" key="10">
    <source>
        <dbReference type="Proteomes" id="UP000030754"/>
    </source>
</evidence>
<name>U6MY01_9EIME</name>
<keyword evidence="5 9" id="KW-0418">Kinase</keyword>
<reference evidence="9" key="2">
    <citation type="submission" date="2013-10" db="EMBL/GenBank/DDBJ databases">
        <authorList>
            <person name="Aslett M."/>
        </authorList>
    </citation>
    <scope>NUCLEOTIDE SEQUENCE [LARGE SCALE GENOMIC DNA]</scope>
    <source>
        <strain evidence="9">Houghton</strain>
    </source>
</reference>
<dbReference type="PANTHER" id="PTHR24345:SF0">
    <property type="entry name" value="CELL CYCLE SERINE_THREONINE-PROTEIN KINASE CDC5_MSD2"/>
    <property type="match status" value="1"/>
</dbReference>